<dbReference type="InterPro" id="IPR006620">
    <property type="entry name" value="Pro_4_hyd_alph"/>
</dbReference>
<dbReference type="GO" id="GO:0005506">
    <property type="term" value="F:iron ion binding"/>
    <property type="evidence" value="ECO:0007669"/>
    <property type="project" value="InterPro"/>
</dbReference>
<dbReference type="EMBL" id="CAJVRL010000001">
    <property type="protein sequence ID" value="CAG8948841.1"/>
    <property type="molecule type" value="Genomic_DNA"/>
</dbReference>
<evidence type="ECO:0000256" key="2">
    <source>
        <dbReference type="ARBA" id="ARBA00022723"/>
    </source>
</evidence>
<keyword evidence="5" id="KW-0408">Iron</keyword>
<dbReference type="GO" id="GO:0031418">
    <property type="term" value="F:L-ascorbic acid binding"/>
    <property type="evidence" value="ECO:0007669"/>
    <property type="project" value="InterPro"/>
</dbReference>
<dbReference type="OrthoDB" id="69177at2759"/>
<dbReference type="PANTHER" id="PTHR10869:SF241">
    <property type="entry name" value="FE2OG DIOXYGENASE DOMAIN-CONTAINING PROTEIN"/>
    <property type="match status" value="1"/>
</dbReference>
<dbReference type="Pfam" id="PF13640">
    <property type="entry name" value="2OG-FeII_Oxy_3"/>
    <property type="match status" value="1"/>
</dbReference>
<evidence type="ECO:0000259" key="6">
    <source>
        <dbReference type="SMART" id="SM00702"/>
    </source>
</evidence>
<dbReference type="PANTHER" id="PTHR10869">
    <property type="entry name" value="PROLYL 4-HYDROXYLASE ALPHA SUBUNIT"/>
    <property type="match status" value="1"/>
</dbReference>
<keyword evidence="3" id="KW-0223">Dioxygenase</keyword>
<dbReference type="SMART" id="SM00702">
    <property type="entry name" value="P4Hc"/>
    <property type="match status" value="1"/>
</dbReference>
<evidence type="ECO:0000256" key="4">
    <source>
        <dbReference type="ARBA" id="ARBA00023002"/>
    </source>
</evidence>
<dbReference type="Proteomes" id="UP000696280">
    <property type="component" value="Unassembled WGS sequence"/>
</dbReference>
<keyword evidence="4" id="KW-0560">Oxidoreductase</keyword>
<reference evidence="7" key="1">
    <citation type="submission" date="2021-07" db="EMBL/GenBank/DDBJ databases">
        <authorList>
            <person name="Durling M."/>
        </authorList>
    </citation>
    <scope>NUCLEOTIDE SEQUENCE</scope>
</reference>
<comment type="cofactor">
    <cofactor evidence="1">
        <name>L-ascorbate</name>
        <dbReference type="ChEBI" id="CHEBI:38290"/>
    </cofactor>
</comment>
<protein>
    <recommendedName>
        <fullName evidence="6">Prolyl 4-hydroxylase alpha subunit domain-containing protein</fullName>
    </recommendedName>
</protein>
<feature type="domain" description="Prolyl 4-hydroxylase alpha subunit" evidence="6">
    <location>
        <begin position="92"/>
        <end position="325"/>
    </location>
</feature>
<evidence type="ECO:0000256" key="1">
    <source>
        <dbReference type="ARBA" id="ARBA00001961"/>
    </source>
</evidence>
<evidence type="ECO:0000256" key="5">
    <source>
        <dbReference type="ARBA" id="ARBA00023004"/>
    </source>
</evidence>
<dbReference type="GO" id="GO:0005783">
    <property type="term" value="C:endoplasmic reticulum"/>
    <property type="evidence" value="ECO:0007669"/>
    <property type="project" value="TreeGrafter"/>
</dbReference>
<keyword evidence="2" id="KW-0479">Metal-binding</keyword>
<proteinExistence type="predicted"/>
<dbReference type="GO" id="GO:0004656">
    <property type="term" value="F:procollagen-proline 4-dioxygenase activity"/>
    <property type="evidence" value="ECO:0007669"/>
    <property type="project" value="TreeGrafter"/>
</dbReference>
<dbReference type="InterPro" id="IPR044862">
    <property type="entry name" value="Pro_4_hyd_alph_FE2OG_OXY"/>
</dbReference>
<gene>
    <name evidence="7" type="ORF">HYFRA_00001964</name>
</gene>
<accession>A0A9N9KL03</accession>
<keyword evidence="8" id="KW-1185">Reference proteome</keyword>
<evidence type="ECO:0000313" key="7">
    <source>
        <dbReference type="EMBL" id="CAG8948841.1"/>
    </source>
</evidence>
<dbReference type="Gene3D" id="2.60.120.620">
    <property type="entry name" value="q2cbj1_9rhob like domain"/>
    <property type="match status" value="1"/>
</dbReference>
<organism evidence="7 8">
    <name type="scientific">Hymenoscyphus fraxineus</name>
    <dbReference type="NCBI Taxonomy" id="746836"/>
    <lineage>
        <taxon>Eukaryota</taxon>
        <taxon>Fungi</taxon>
        <taxon>Dikarya</taxon>
        <taxon>Ascomycota</taxon>
        <taxon>Pezizomycotina</taxon>
        <taxon>Leotiomycetes</taxon>
        <taxon>Helotiales</taxon>
        <taxon>Helotiaceae</taxon>
        <taxon>Hymenoscyphus</taxon>
    </lineage>
</organism>
<evidence type="ECO:0000256" key="3">
    <source>
        <dbReference type="ARBA" id="ARBA00022964"/>
    </source>
</evidence>
<sequence>MSTGSFLRRILDETKGIKHSQKPKRQAPKMVVVNYTSLPVEIPSNFLAPLPNPLNTLHVQEIEFGSKRDPGNIPRDESIDLIYANIPENSDRYAVIIDNVLTEQECKQLIHMAELSAGVHGDEMVEGNGWKPAMVNGGYNREYLALDYRNSDRIVWDNKVVMDRIWERVMQHPRMKERFSSMLGFGTEIEPSGRGYGETKDVQWLLAGPNERMRFLKYGKGQFFKEHCDGCYEEGDYARSFYTIHVYLNDSAQALGHPINLDDEKDSPGALLEGGATSFFSESMEQRFDADPKIGRVLVFQQRGLLHSGDYVSRGVKYTMRSDLMYTLDLDYQPPGADMEIQFS</sequence>
<name>A0A9N9KL03_9HELO</name>
<dbReference type="AlphaFoldDB" id="A0A9N9KL03"/>
<dbReference type="InterPro" id="IPR045054">
    <property type="entry name" value="P4HA-like"/>
</dbReference>
<evidence type="ECO:0000313" key="8">
    <source>
        <dbReference type="Proteomes" id="UP000696280"/>
    </source>
</evidence>
<comment type="caution">
    <text evidence="7">The sequence shown here is derived from an EMBL/GenBank/DDBJ whole genome shotgun (WGS) entry which is preliminary data.</text>
</comment>